<organism evidence="1 2">
    <name type="scientific">Microcystis aeruginosa FD4</name>
    <dbReference type="NCBI Taxonomy" id="2686288"/>
    <lineage>
        <taxon>Bacteria</taxon>
        <taxon>Bacillati</taxon>
        <taxon>Cyanobacteriota</taxon>
        <taxon>Cyanophyceae</taxon>
        <taxon>Oscillatoriophycideae</taxon>
        <taxon>Chroococcales</taxon>
        <taxon>Microcystaceae</taxon>
        <taxon>Microcystis</taxon>
    </lineage>
</organism>
<evidence type="ECO:0000313" key="2">
    <source>
        <dbReference type="Proteomes" id="UP000438345"/>
    </source>
</evidence>
<sequence>MMTLSVNDRISYKGEKATVKQVWKKKVKVILSDLREMTVGVDDVEPWTETVKGQLALINLSQYEDRRGFTDWELESQDAIEPLTPKSNQPEDAIETEDAIEIDIQSLTTDQLILYNAIFLNS</sequence>
<reference evidence="1 2" key="1">
    <citation type="submission" date="2019-12" db="EMBL/GenBank/DDBJ databases">
        <title>Complete genome sequence of Microcystis aeruginosa strain FD4.</title>
        <authorList>
            <person name="Urakawa H."/>
        </authorList>
    </citation>
    <scope>NUCLEOTIDE SEQUENCE [LARGE SCALE GENOMIC DNA]</scope>
    <source>
        <strain evidence="1 2">FD4</strain>
    </source>
</reference>
<dbReference type="Proteomes" id="UP000438345">
    <property type="component" value="Chromosome"/>
</dbReference>
<dbReference type="EMBL" id="CP046973">
    <property type="protein sequence ID" value="QGZ89274.1"/>
    <property type="molecule type" value="Genomic_DNA"/>
</dbReference>
<accession>A0A857D0W9</accession>
<dbReference type="RefSeq" id="WP_158199331.1">
    <property type="nucleotide sequence ID" value="NZ_CP046973.1"/>
</dbReference>
<gene>
    <name evidence="1" type="ORF">GQR42_06465</name>
</gene>
<dbReference type="AlphaFoldDB" id="A0A857D0W9"/>
<evidence type="ECO:0000313" key="1">
    <source>
        <dbReference type="EMBL" id="QGZ89274.1"/>
    </source>
</evidence>
<name>A0A857D0W9_MICAE</name>
<protein>
    <submittedName>
        <fullName evidence="1">Uncharacterized protein</fullName>
    </submittedName>
</protein>
<proteinExistence type="predicted"/>